<reference evidence="5" key="1">
    <citation type="submission" date="2024-06" db="EMBL/GenBank/DDBJ databases">
        <title>Hwangdonia haimaensis gen. nov., sp. nov., a member of the family Flavobacteriaceae isolated from the haima cold seep.</title>
        <authorList>
            <person name="Li J."/>
        </authorList>
    </citation>
    <scope>NUCLEOTIDE SEQUENCE [LARGE SCALE GENOMIC DNA]</scope>
    <source>
        <strain evidence="5">SCSIO 19198</strain>
    </source>
</reference>
<feature type="chain" id="PRO_5041708949" evidence="2">
    <location>
        <begin position="22"/>
        <end position="242"/>
    </location>
</feature>
<keyword evidence="2" id="KW-0732">Signal</keyword>
<organism evidence="4 5">
    <name type="scientific">Hwangdonia lutea</name>
    <dbReference type="NCBI Taxonomy" id="3075823"/>
    <lineage>
        <taxon>Bacteria</taxon>
        <taxon>Pseudomonadati</taxon>
        <taxon>Bacteroidota</taxon>
        <taxon>Flavobacteriia</taxon>
        <taxon>Flavobacteriales</taxon>
        <taxon>Flavobacteriaceae</taxon>
        <taxon>Hwangdonia</taxon>
    </lineage>
</organism>
<evidence type="ECO:0000259" key="3">
    <source>
        <dbReference type="Pfam" id="PF10988"/>
    </source>
</evidence>
<proteinExistence type="predicted"/>
<accession>A0AA97EM20</accession>
<evidence type="ECO:0000313" key="4">
    <source>
        <dbReference type="EMBL" id="WOD42488.1"/>
    </source>
</evidence>
<feature type="compositionally biased region" description="Low complexity" evidence="1">
    <location>
        <begin position="232"/>
        <end position="242"/>
    </location>
</feature>
<feature type="region of interest" description="Disordered" evidence="1">
    <location>
        <begin position="217"/>
        <end position="242"/>
    </location>
</feature>
<dbReference type="Proteomes" id="UP001302486">
    <property type="component" value="Chromosome"/>
</dbReference>
<keyword evidence="5" id="KW-1185">Reference proteome</keyword>
<dbReference type="AlphaFoldDB" id="A0AA97EM20"/>
<dbReference type="RefSeq" id="WP_316982220.1">
    <property type="nucleotide sequence ID" value="NZ_CP136521.1"/>
</dbReference>
<gene>
    <name evidence="4" type="ORF">RNZ46_10835</name>
</gene>
<dbReference type="KEGG" id="hws:RNZ46_10835"/>
<name>A0AA97EM20_9FLAO</name>
<dbReference type="Pfam" id="PF10988">
    <property type="entry name" value="DUF2807"/>
    <property type="match status" value="1"/>
</dbReference>
<feature type="domain" description="Putative auto-transporter adhesin head GIN" evidence="3">
    <location>
        <begin position="47"/>
        <end position="226"/>
    </location>
</feature>
<evidence type="ECO:0000256" key="2">
    <source>
        <dbReference type="SAM" id="SignalP"/>
    </source>
</evidence>
<feature type="signal peptide" evidence="2">
    <location>
        <begin position="1"/>
        <end position="21"/>
    </location>
</feature>
<dbReference type="InterPro" id="IPR021255">
    <property type="entry name" value="DUF2807"/>
</dbReference>
<dbReference type="PROSITE" id="PS51257">
    <property type="entry name" value="PROKAR_LIPOPROTEIN"/>
    <property type="match status" value="1"/>
</dbReference>
<protein>
    <submittedName>
        <fullName evidence="4">Head GIN domain-containing protein</fullName>
    </submittedName>
</protein>
<dbReference type="Gene3D" id="2.160.20.120">
    <property type="match status" value="1"/>
</dbReference>
<evidence type="ECO:0000256" key="1">
    <source>
        <dbReference type="SAM" id="MobiDB-lite"/>
    </source>
</evidence>
<dbReference type="EMBL" id="CP136521">
    <property type="protein sequence ID" value="WOD42488.1"/>
    <property type="molecule type" value="Genomic_DNA"/>
</dbReference>
<sequence>MTTLTKIIVATLLSLTLLSCNFDINMNSGVRGNGNVQIAERGISKSFSAIKATEGLDVYLTQSDQVSLTVEADENLHELILTEVVDGVLKIHTKENIGKATAKKVMVSFKDISAITSTSGSDVYATNTISANHLKLKSTSGSDMKLDVNTSILECKSTSGSDLKLSGKTEKLIAEATSGSDIKASNLIAESSQVKATSGADISVNTVKELTAKATSGGDIKYYGNPEKVNKNKSSSGSVRKQ</sequence>
<evidence type="ECO:0000313" key="5">
    <source>
        <dbReference type="Proteomes" id="UP001302486"/>
    </source>
</evidence>